<protein>
    <submittedName>
        <fullName evidence="2">Unannotated protein</fullName>
    </submittedName>
</protein>
<feature type="transmembrane region" description="Helical" evidence="1">
    <location>
        <begin position="376"/>
        <end position="394"/>
    </location>
</feature>
<gene>
    <name evidence="2" type="ORF">UFOPK3547_01487</name>
</gene>
<feature type="transmembrane region" description="Helical" evidence="1">
    <location>
        <begin position="244"/>
        <end position="263"/>
    </location>
</feature>
<keyword evidence="1" id="KW-0812">Transmembrane</keyword>
<sequence>MSEAAGSELPRIEPRRLERAAGRGSARAGLLVFIVCFVAYLAAIGLPATPGNELGARETRILLTTTSLLNDGDFELTNDYRSAGWRAFGGPPAKPAGLVIDGRLIEPHGFLFPTLLAPAYLIGGVTAVKLLLALITALGMVAAAALARRLVPDPWASGAAIAVGVSPPLVIAATTIRPAATCATVIAVAALLALRVRGTPGARNALGAGALLALIPWLGTIAILPAAVVAVALYRWLSRRAHGWVGLMALELVLVSVVFYISVNARIFGGLTPFAASSIKNPPTGAANVGDYIARLPRLAELFLAPKIGLLLVAPVLALAFVSVGLMWRSRKARLARALPIAADVEVAAGFFTAICIAAIVTAVLAVPSFGAMSPGEPLVVTLPVAAALASWGLRRYPRTGVALAAVGALLTVWLLIAGYAAADVGVAPLTGPLPWSVFGG</sequence>
<reference evidence="2" key="1">
    <citation type="submission" date="2020-05" db="EMBL/GenBank/DDBJ databases">
        <authorList>
            <person name="Chiriac C."/>
            <person name="Salcher M."/>
            <person name="Ghai R."/>
            <person name="Kavagutti S V."/>
        </authorList>
    </citation>
    <scope>NUCLEOTIDE SEQUENCE</scope>
</reference>
<keyword evidence="1" id="KW-0472">Membrane</keyword>
<dbReference type="EMBL" id="CAESAN010000153">
    <property type="protein sequence ID" value="CAB4346827.1"/>
    <property type="molecule type" value="Genomic_DNA"/>
</dbReference>
<proteinExistence type="predicted"/>
<feature type="transmembrane region" description="Helical" evidence="1">
    <location>
        <begin position="214"/>
        <end position="237"/>
    </location>
</feature>
<feature type="transmembrane region" description="Helical" evidence="1">
    <location>
        <begin position="119"/>
        <end position="147"/>
    </location>
</feature>
<feature type="transmembrane region" description="Helical" evidence="1">
    <location>
        <begin position="349"/>
        <end position="370"/>
    </location>
</feature>
<name>A0A6J6A1E5_9ZZZZ</name>
<dbReference type="AlphaFoldDB" id="A0A6J6A1E5"/>
<accession>A0A6J6A1E5</accession>
<feature type="transmembrane region" description="Helical" evidence="1">
    <location>
        <begin position="28"/>
        <end position="48"/>
    </location>
</feature>
<feature type="transmembrane region" description="Helical" evidence="1">
    <location>
        <begin position="401"/>
        <end position="423"/>
    </location>
</feature>
<evidence type="ECO:0000313" key="2">
    <source>
        <dbReference type="EMBL" id="CAB4346827.1"/>
    </source>
</evidence>
<feature type="transmembrane region" description="Helical" evidence="1">
    <location>
        <begin position="308"/>
        <end position="328"/>
    </location>
</feature>
<organism evidence="2">
    <name type="scientific">freshwater metagenome</name>
    <dbReference type="NCBI Taxonomy" id="449393"/>
    <lineage>
        <taxon>unclassified sequences</taxon>
        <taxon>metagenomes</taxon>
        <taxon>ecological metagenomes</taxon>
    </lineage>
</organism>
<evidence type="ECO:0000256" key="1">
    <source>
        <dbReference type="SAM" id="Phobius"/>
    </source>
</evidence>
<keyword evidence="1" id="KW-1133">Transmembrane helix</keyword>